<dbReference type="GO" id="GO:0003676">
    <property type="term" value="F:nucleic acid binding"/>
    <property type="evidence" value="ECO:0007669"/>
    <property type="project" value="InterPro"/>
</dbReference>
<dbReference type="InterPro" id="IPR015943">
    <property type="entry name" value="WD40/YVTN_repeat-like_dom_sf"/>
</dbReference>
<dbReference type="GO" id="GO:0006397">
    <property type="term" value="P:mRNA processing"/>
    <property type="evidence" value="ECO:0007669"/>
    <property type="project" value="UniProtKB-KW"/>
</dbReference>
<evidence type="ECO:0000256" key="2">
    <source>
        <dbReference type="ARBA" id="ARBA00022664"/>
    </source>
</evidence>
<feature type="domain" description="RSE1/DDB1/CPSF1 second beta-propeller" evidence="10">
    <location>
        <begin position="460"/>
        <end position="781"/>
    </location>
</feature>
<evidence type="ECO:0000313" key="12">
    <source>
        <dbReference type="Proteomes" id="UP001162480"/>
    </source>
</evidence>
<sequence length="1232" mass="136997">MYPTISFQAVQIGITMFLYNLTLQRATGITQAVHGNFSGTKQQEVIVSRGKILELLRPDPNTGKVYTILTVEIFGVIRALLPFRLTGGTKDYIIVGSDSGRIVILEYLPSKNAFEKIHQETFGKSGCRRIVPGQFLAVDPKGRAVMTGAVEKQKLVYILNRDAQARLTISSPLEAHKSSTLVYHMVGVDVGFENPTFACLEIDYEEADYDPTGEAALQTHQMLTYYELDLGLNHVVRKYSEQLEEHANSLIAVPGGSDGPSGCLICSENYITYKNFGDQPDIRCPIPRRRNDLDDPERGMIFVCSASHKTKSMFFFLAQTEQGDIFKITLEIDEDMVTEIRLKYFDTVPVATSMCVLKTGFLFVASEFGNHFLYQIAHLGDDDDEPEFSSAMPLEEGDTFFFSPRLLKNLVMVDEMDSLSPIMSCQIADLANEDTPQLYTLCGRGPRSSLRVLRHGLEVSEMAVSELPGNPNAVWTVKKNIEDEYDAYIIVSFVNATLVLSIGETVEEVTDSGFLGTTPTLSCSQLGDDALVQIYPDGIRHIRADKRVNEWKTPGKKTIVKCAVNQRQVVIALTGGELVYFEMDPTGQLNEYTEKKEMSADVVCMGLGRVPSGEQRSRFLAVGLADNTVRIISLDPSDCLSPLSMQALPAPPEALCIVEMGNAETIEETREGGSQGGLFLNIGLQNGVLLRTVLDTVTGDLSDTRTRYLGSRPVKLFRITMQGSEAVLAMSSRSWLSYTYQNRFHLTPLSYETLEYASGFASEQCPEGIVAISTNTLRILALEKLGAVFNQVSWPLQYTPRKFIIHQDSNNLIIIETDHNAYTESTKQQRKQQMAEEMIEAAQEDERQLAAKMADAFLEEDLPENTFGAAKAGTGMWASVVRIINPISGETLDKVSLDQNEAAHSIALVRFSCASDDMHVLVGTAKELVLNPRSLSGGFIYCYKLLNSGEKLEFVHKTVVDELPGAIASFQGRALIGTGRYLRIYDLGKKKLLRKCENKRIPNFIMSILTLGHRIVVSDIQESINFVRYKRPENQLIVFADDTTPRWVTSSCLLDYDTVATADKFGNITVIRLPPDVCDEVEEDPTGNKALWDRGLLNGASQKADVIANFHVGEVVTSLQKATLIPGGSESLVYTTLSGSIGMLVPFTSHEDHDFFQHLEMYMRSEHPPLCGRDHLSFRSYYFPVKNVIDGDLCEMFNSMDVGKQKGVCDDLDRTPSEVSKKLEDTRTRYAF</sequence>
<feature type="domain" description="RSE1/DDB1/CPSF1 C-terminal" evidence="8">
    <location>
        <begin position="878"/>
        <end position="1198"/>
    </location>
</feature>
<proteinExistence type="inferred from homology"/>
<evidence type="ECO:0000259" key="8">
    <source>
        <dbReference type="Pfam" id="PF03178"/>
    </source>
</evidence>
<keyword evidence="12" id="KW-1185">Reference proteome</keyword>
<dbReference type="InterPro" id="IPR050358">
    <property type="entry name" value="RSE1/DDB1/CFT1"/>
</dbReference>
<dbReference type="Gene3D" id="2.130.10.10">
    <property type="entry name" value="YVTN repeat-like/Quinoprotein amine dehydrogenase"/>
    <property type="match status" value="3"/>
</dbReference>
<dbReference type="FunFam" id="2.130.10.10:FF:000031">
    <property type="entry name" value="Splicing factor 3b subunit 3"/>
    <property type="match status" value="1"/>
</dbReference>
<keyword evidence="5" id="KW-0539">Nucleus</keyword>
<dbReference type="Pfam" id="PF03178">
    <property type="entry name" value="CPSF_A"/>
    <property type="match status" value="1"/>
</dbReference>
<dbReference type="FunFam" id="2.130.10.10:FF:000027">
    <property type="entry name" value="Splicing factor 3B subunit 3"/>
    <property type="match status" value="1"/>
</dbReference>
<keyword evidence="4" id="KW-0508">mRNA splicing</keyword>
<keyword evidence="7" id="KW-0175">Coiled coil</keyword>
<evidence type="ECO:0000259" key="9">
    <source>
        <dbReference type="Pfam" id="PF10433"/>
    </source>
</evidence>
<dbReference type="GO" id="GO:0008380">
    <property type="term" value="P:RNA splicing"/>
    <property type="evidence" value="ECO:0007669"/>
    <property type="project" value="UniProtKB-KW"/>
</dbReference>
<dbReference type="EMBL" id="OX597814">
    <property type="protein sequence ID" value="CAI9716003.1"/>
    <property type="molecule type" value="Genomic_DNA"/>
</dbReference>
<accession>A0AA36EXW5</accession>
<protein>
    <submittedName>
        <fullName evidence="11">Splicing factor 3B subunit 3</fullName>
    </submittedName>
</protein>
<keyword evidence="2" id="KW-0507">mRNA processing</keyword>
<gene>
    <name evidence="11" type="ORF">OCTVUL_1B009917</name>
</gene>
<dbReference type="PANTHER" id="PTHR10644">
    <property type="entry name" value="DNA REPAIR/RNA PROCESSING CPSF FAMILY"/>
    <property type="match status" value="1"/>
</dbReference>
<evidence type="ECO:0000313" key="11">
    <source>
        <dbReference type="EMBL" id="CAI9716003.1"/>
    </source>
</evidence>
<keyword evidence="3" id="KW-0747">Spliceosome</keyword>
<dbReference type="Pfam" id="PF10433">
    <property type="entry name" value="Beta-prop_RSE1_1st"/>
    <property type="match status" value="1"/>
</dbReference>
<dbReference type="InterPro" id="IPR058543">
    <property type="entry name" value="Beta-prop_RSE1/DDB1/CPSF1_2nd"/>
</dbReference>
<dbReference type="InterPro" id="IPR018846">
    <property type="entry name" value="Beta-prop_RSE1/DDB1/CPSF1_1st"/>
</dbReference>
<evidence type="ECO:0000256" key="4">
    <source>
        <dbReference type="ARBA" id="ARBA00023187"/>
    </source>
</evidence>
<evidence type="ECO:0000256" key="6">
    <source>
        <dbReference type="ARBA" id="ARBA00038266"/>
    </source>
</evidence>
<dbReference type="Proteomes" id="UP001162480">
    <property type="component" value="Chromosome 1"/>
</dbReference>
<evidence type="ECO:0000256" key="5">
    <source>
        <dbReference type="ARBA" id="ARBA00023242"/>
    </source>
</evidence>
<dbReference type="SUPFAM" id="SSF50978">
    <property type="entry name" value="WD40 repeat-like"/>
    <property type="match status" value="1"/>
</dbReference>
<dbReference type="InterPro" id="IPR036322">
    <property type="entry name" value="WD40_repeat_dom_sf"/>
</dbReference>
<evidence type="ECO:0000256" key="1">
    <source>
        <dbReference type="ARBA" id="ARBA00004123"/>
    </source>
</evidence>
<dbReference type="AlphaFoldDB" id="A0AA36EXW5"/>
<evidence type="ECO:0000256" key="3">
    <source>
        <dbReference type="ARBA" id="ARBA00022728"/>
    </source>
</evidence>
<dbReference type="InterPro" id="IPR004871">
    <property type="entry name" value="RSE1/DDB1/CPSF1_C"/>
</dbReference>
<dbReference type="FunFam" id="2.130.10.10:FF:001721">
    <property type="entry name" value="Spliceosomal protein sap, putative"/>
    <property type="match status" value="1"/>
</dbReference>
<feature type="coiled-coil region" evidence="7">
    <location>
        <begin position="825"/>
        <end position="852"/>
    </location>
</feature>
<comment type="subcellular location">
    <subcellularLocation>
        <location evidence="1">Nucleus</location>
    </subcellularLocation>
</comment>
<evidence type="ECO:0000259" key="10">
    <source>
        <dbReference type="Pfam" id="PF23726"/>
    </source>
</evidence>
<comment type="similarity">
    <text evidence="6">Belongs to the RSE1 family.</text>
</comment>
<feature type="domain" description="RSE1/DDB1/CPSF1 first beta-propeller" evidence="9">
    <location>
        <begin position="29"/>
        <end position="416"/>
    </location>
</feature>
<dbReference type="Pfam" id="PF23726">
    <property type="entry name" value="Beta-prop_RSE1_2nd"/>
    <property type="match status" value="1"/>
</dbReference>
<name>A0AA36EXW5_OCTVU</name>
<organism evidence="11 12">
    <name type="scientific">Octopus vulgaris</name>
    <name type="common">Common octopus</name>
    <dbReference type="NCBI Taxonomy" id="6645"/>
    <lineage>
        <taxon>Eukaryota</taxon>
        <taxon>Metazoa</taxon>
        <taxon>Spiralia</taxon>
        <taxon>Lophotrochozoa</taxon>
        <taxon>Mollusca</taxon>
        <taxon>Cephalopoda</taxon>
        <taxon>Coleoidea</taxon>
        <taxon>Octopodiformes</taxon>
        <taxon>Octopoda</taxon>
        <taxon>Incirrata</taxon>
        <taxon>Octopodidae</taxon>
        <taxon>Octopus</taxon>
    </lineage>
</organism>
<reference evidence="11" key="1">
    <citation type="submission" date="2023-08" db="EMBL/GenBank/DDBJ databases">
        <authorList>
            <person name="Alioto T."/>
            <person name="Alioto T."/>
            <person name="Gomez Garrido J."/>
        </authorList>
    </citation>
    <scope>NUCLEOTIDE SEQUENCE</scope>
</reference>
<evidence type="ECO:0000256" key="7">
    <source>
        <dbReference type="SAM" id="Coils"/>
    </source>
</evidence>
<dbReference type="GO" id="GO:0005681">
    <property type="term" value="C:spliceosomal complex"/>
    <property type="evidence" value="ECO:0007669"/>
    <property type="project" value="UniProtKB-KW"/>
</dbReference>